<organism evidence="5">
    <name type="scientific">Tetraselmis sp. GSL018</name>
    <dbReference type="NCBI Taxonomy" id="582737"/>
    <lineage>
        <taxon>Eukaryota</taxon>
        <taxon>Viridiplantae</taxon>
        <taxon>Chlorophyta</taxon>
        <taxon>core chlorophytes</taxon>
        <taxon>Chlorodendrophyceae</taxon>
        <taxon>Chlorodendrales</taxon>
        <taxon>Chlorodendraceae</taxon>
        <taxon>Tetraselmis</taxon>
    </lineage>
</organism>
<evidence type="ECO:0000256" key="2">
    <source>
        <dbReference type="ARBA" id="ARBA00022801"/>
    </source>
</evidence>
<keyword evidence="3" id="KW-0234">DNA repair</keyword>
<dbReference type="GO" id="GO:0003697">
    <property type="term" value="F:single-stranded DNA binding"/>
    <property type="evidence" value="ECO:0007669"/>
    <property type="project" value="TreeGrafter"/>
</dbReference>
<evidence type="ECO:0000256" key="4">
    <source>
        <dbReference type="SAM" id="MobiDB-lite"/>
    </source>
</evidence>
<accession>A0A061RYM6</accession>
<keyword evidence="5" id="KW-0255">Endonuclease</keyword>
<dbReference type="GO" id="GO:0003684">
    <property type="term" value="F:damaged DNA binding"/>
    <property type="evidence" value="ECO:0007669"/>
    <property type="project" value="TreeGrafter"/>
</dbReference>
<dbReference type="PANTHER" id="PTHR10150:SF0">
    <property type="entry name" value="DNA REPAIR ENDONUCLEASE XPF"/>
    <property type="match status" value="1"/>
</dbReference>
<dbReference type="GO" id="GO:0000014">
    <property type="term" value="F:single-stranded DNA endodeoxyribonuclease activity"/>
    <property type="evidence" value="ECO:0007669"/>
    <property type="project" value="TreeGrafter"/>
</dbReference>
<reference evidence="5" key="1">
    <citation type="submission" date="2014-05" db="EMBL/GenBank/DDBJ databases">
        <title>The transcriptome of the halophilic microalga Tetraselmis sp. GSL018 isolated from the Great Salt Lake, Utah.</title>
        <authorList>
            <person name="Jinkerson R.E."/>
            <person name="D'Adamo S."/>
            <person name="Posewitz M.C."/>
        </authorList>
    </citation>
    <scope>NUCLEOTIDE SEQUENCE</scope>
    <source>
        <strain evidence="5">GSL018</strain>
    </source>
</reference>
<dbReference type="PANTHER" id="PTHR10150">
    <property type="entry name" value="DNA REPAIR ENDONUCLEASE XPF"/>
    <property type="match status" value="1"/>
</dbReference>
<dbReference type="GO" id="GO:0000712">
    <property type="term" value="P:resolution of meiotic recombination intermediates"/>
    <property type="evidence" value="ECO:0007669"/>
    <property type="project" value="TreeGrafter"/>
</dbReference>
<dbReference type="EMBL" id="GBEZ01009834">
    <property type="protein sequence ID" value="JAC75785.1"/>
    <property type="molecule type" value="Transcribed_RNA"/>
</dbReference>
<evidence type="ECO:0000313" key="5">
    <source>
        <dbReference type="EMBL" id="JAC75785.1"/>
    </source>
</evidence>
<feature type="non-terminal residue" evidence="5">
    <location>
        <position position="144"/>
    </location>
</feature>
<evidence type="ECO:0000256" key="1">
    <source>
        <dbReference type="ARBA" id="ARBA00022763"/>
    </source>
</evidence>
<feature type="region of interest" description="Disordered" evidence="4">
    <location>
        <begin position="112"/>
        <end position="144"/>
    </location>
</feature>
<dbReference type="GO" id="GO:0000724">
    <property type="term" value="P:double-strand break repair via homologous recombination"/>
    <property type="evidence" value="ECO:0007669"/>
    <property type="project" value="TreeGrafter"/>
</dbReference>
<gene>
    <name evidence="5" type="ORF">TSPGSL018_22074</name>
</gene>
<name>A0A061RYM6_9CHLO</name>
<dbReference type="AlphaFoldDB" id="A0A061RYM6"/>
<keyword evidence="5" id="KW-0540">Nuclease</keyword>
<feature type="non-terminal residue" evidence="5">
    <location>
        <position position="1"/>
    </location>
</feature>
<sequence length="144" mass="16186">AAGFPDPASAPGVLRDVHWQVLDSQESPLWDVEPTFVVMLDPQVEVVRQIEVFQAYHPDRRMRVYFLYYSKSSEKQKYTAVLKQELSVFDELIKMKGYMLIPSASSNRALARPLAGRGPADSSPYHPGADPHAELSNALTRKGR</sequence>
<dbReference type="GO" id="GO:0000110">
    <property type="term" value="C:nucleotide-excision repair factor 1 complex"/>
    <property type="evidence" value="ECO:0007669"/>
    <property type="project" value="TreeGrafter"/>
</dbReference>
<keyword evidence="2" id="KW-0378">Hydrolase</keyword>
<protein>
    <submittedName>
        <fullName evidence="5">Dna repair endonuclease uvh1</fullName>
    </submittedName>
</protein>
<dbReference type="GO" id="GO:1901255">
    <property type="term" value="P:nucleotide-excision repair involved in interstrand cross-link repair"/>
    <property type="evidence" value="ECO:0007669"/>
    <property type="project" value="TreeGrafter"/>
</dbReference>
<proteinExistence type="predicted"/>
<keyword evidence="1" id="KW-0227">DNA damage</keyword>
<evidence type="ECO:0000256" key="3">
    <source>
        <dbReference type="ARBA" id="ARBA00023204"/>
    </source>
</evidence>